<keyword evidence="1 2" id="KW-0238">DNA-binding</keyword>
<feature type="DNA-binding region" description="H-T-H motif" evidence="2">
    <location>
        <begin position="31"/>
        <end position="50"/>
    </location>
</feature>
<dbReference type="Pfam" id="PF00440">
    <property type="entry name" value="TetR_N"/>
    <property type="match status" value="1"/>
</dbReference>
<dbReference type="EMBL" id="MCIB01000023">
    <property type="protein sequence ID" value="RKD31234.1"/>
    <property type="molecule type" value="Genomic_DNA"/>
</dbReference>
<dbReference type="SUPFAM" id="SSF46689">
    <property type="entry name" value="Homeodomain-like"/>
    <property type="match status" value="1"/>
</dbReference>
<dbReference type="GO" id="GO:0003677">
    <property type="term" value="F:DNA binding"/>
    <property type="evidence" value="ECO:0007669"/>
    <property type="project" value="UniProtKB-UniRule"/>
</dbReference>
<evidence type="ECO:0000256" key="2">
    <source>
        <dbReference type="PROSITE-ProRule" id="PRU00335"/>
    </source>
</evidence>
<keyword evidence="5" id="KW-1185">Reference proteome</keyword>
<dbReference type="PROSITE" id="PS50977">
    <property type="entry name" value="HTH_TETR_2"/>
    <property type="match status" value="1"/>
</dbReference>
<dbReference type="Gene3D" id="1.10.10.60">
    <property type="entry name" value="Homeodomain-like"/>
    <property type="match status" value="1"/>
</dbReference>
<dbReference type="InterPro" id="IPR001647">
    <property type="entry name" value="HTH_TetR"/>
</dbReference>
<proteinExistence type="predicted"/>
<dbReference type="GO" id="GO:0006355">
    <property type="term" value="P:regulation of DNA-templated transcription"/>
    <property type="evidence" value="ECO:0007669"/>
    <property type="project" value="UniProtKB-ARBA"/>
</dbReference>
<protein>
    <recommendedName>
        <fullName evidence="3">HTH tetR-type domain-containing protein</fullName>
    </recommendedName>
</protein>
<name>A0A419T100_9FIRM</name>
<dbReference type="PANTHER" id="PTHR30055">
    <property type="entry name" value="HTH-TYPE TRANSCRIPTIONAL REGULATOR RUTR"/>
    <property type="match status" value="1"/>
</dbReference>
<accession>A0A419T100</accession>
<organism evidence="4 5">
    <name type="scientific">Thermohalobacter berrensis</name>
    <dbReference type="NCBI Taxonomy" id="99594"/>
    <lineage>
        <taxon>Bacteria</taxon>
        <taxon>Bacillati</taxon>
        <taxon>Bacillota</taxon>
        <taxon>Tissierellia</taxon>
        <taxon>Tissierellales</taxon>
        <taxon>Thermohalobacteraceae</taxon>
        <taxon>Thermohalobacter</taxon>
    </lineage>
</organism>
<gene>
    <name evidence="4" type="ORF">BET03_03660</name>
</gene>
<evidence type="ECO:0000313" key="5">
    <source>
        <dbReference type="Proteomes" id="UP000284177"/>
    </source>
</evidence>
<dbReference type="OrthoDB" id="9780824at2"/>
<dbReference type="InterPro" id="IPR036271">
    <property type="entry name" value="Tet_transcr_reg_TetR-rel_C_sf"/>
</dbReference>
<dbReference type="SUPFAM" id="SSF48498">
    <property type="entry name" value="Tetracyclin repressor-like, C-terminal domain"/>
    <property type="match status" value="1"/>
</dbReference>
<evidence type="ECO:0000256" key="1">
    <source>
        <dbReference type="ARBA" id="ARBA00023125"/>
    </source>
</evidence>
<evidence type="ECO:0000313" key="4">
    <source>
        <dbReference type="EMBL" id="RKD31234.1"/>
    </source>
</evidence>
<sequence length="207" mass="23767">MGPSKKAQKTKERILKAAIEIFSEKGYSAARTSEIAKKAGVAEGTIFRYFPKKKDLLHEIVLEAIDTFGEIIALSSLKKVVEENKEKSLEEFLKAIVLDRVKIFNNYFNLAKVVFYEMQFHEDVRKMFVDKIAKKAVNLGKEIFGERQEMGDLKDIDLLIAARSFMGMVFIMLIQKQFLPEVSTTNDFEKEIETVIDIFLNGVKKRD</sequence>
<feature type="domain" description="HTH tetR-type" evidence="3">
    <location>
        <begin position="8"/>
        <end position="68"/>
    </location>
</feature>
<dbReference type="RefSeq" id="WP_120169643.1">
    <property type="nucleotide sequence ID" value="NZ_MCIB01000023.1"/>
</dbReference>
<dbReference type="PANTHER" id="PTHR30055:SF222">
    <property type="entry name" value="REGULATORY PROTEIN"/>
    <property type="match status" value="1"/>
</dbReference>
<dbReference type="Proteomes" id="UP000284177">
    <property type="component" value="Unassembled WGS sequence"/>
</dbReference>
<dbReference type="InterPro" id="IPR009057">
    <property type="entry name" value="Homeodomain-like_sf"/>
</dbReference>
<dbReference type="AlphaFoldDB" id="A0A419T100"/>
<dbReference type="InterPro" id="IPR050109">
    <property type="entry name" value="HTH-type_TetR-like_transc_reg"/>
</dbReference>
<dbReference type="PRINTS" id="PR00455">
    <property type="entry name" value="HTHTETR"/>
</dbReference>
<dbReference type="Gene3D" id="1.10.357.10">
    <property type="entry name" value="Tetracycline Repressor, domain 2"/>
    <property type="match status" value="1"/>
</dbReference>
<comment type="caution">
    <text evidence="4">The sequence shown here is derived from an EMBL/GenBank/DDBJ whole genome shotgun (WGS) entry which is preliminary data.</text>
</comment>
<reference evidence="4 5" key="1">
    <citation type="submission" date="2016-08" db="EMBL/GenBank/DDBJ databases">
        <title>Novel Firmicutes and Novel Genomes.</title>
        <authorList>
            <person name="Poppleton D.I."/>
            <person name="Gribaldo S."/>
        </authorList>
    </citation>
    <scope>NUCLEOTIDE SEQUENCE [LARGE SCALE GENOMIC DNA]</scope>
    <source>
        <strain evidence="4 5">CTT3</strain>
    </source>
</reference>
<evidence type="ECO:0000259" key="3">
    <source>
        <dbReference type="PROSITE" id="PS50977"/>
    </source>
</evidence>